<evidence type="ECO:0000313" key="5">
    <source>
        <dbReference type="EMBL" id="WJW69445.1"/>
    </source>
</evidence>
<proteinExistence type="predicted"/>
<gene>
    <name evidence="4" type="ORF">HXX08_16875</name>
    <name evidence="5" type="ORF">OZ401_003057</name>
</gene>
<evidence type="ECO:0000256" key="2">
    <source>
        <dbReference type="PROSITE-ProRule" id="PRU00504"/>
    </source>
</evidence>
<dbReference type="Proteomes" id="UP001431572">
    <property type="component" value="Chromosome 2"/>
</dbReference>
<evidence type="ECO:0008006" key="8">
    <source>
        <dbReference type="Google" id="ProtNLM"/>
    </source>
</evidence>
<dbReference type="RefSeq" id="WP_341471329.1">
    <property type="nucleotide sequence ID" value="NZ_CP128400.1"/>
</dbReference>
<dbReference type="PANTHER" id="PTHR24104">
    <property type="entry name" value="E3 UBIQUITIN-PROTEIN LIGASE NHLRC1-RELATED"/>
    <property type="match status" value="1"/>
</dbReference>
<dbReference type="InterPro" id="IPR001258">
    <property type="entry name" value="NHL_repeat"/>
</dbReference>
<keyword evidence="7" id="KW-1185">Reference proteome</keyword>
<name>A0A8T7M613_9CHLR</name>
<dbReference type="SUPFAM" id="SSF101898">
    <property type="entry name" value="NHL repeat"/>
    <property type="match status" value="1"/>
</dbReference>
<dbReference type="Gene3D" id="2.120.10.30">
    <property type="entry name" value="TolB, C-terminal domain"/>
    <property type="match status" value="3"/>
</dbReference>
<reference evidence="5" key="2">
    <citation type="journal article" date="2024" name="Nature">
        <title>Anoxygenic phototroph of the Chloroflexota uses a type I reaction centre.</title>
        <authorList>
            <person name="Tsuji J.M."/>
            <person name="Shaw N.A."/>
            <person name="Nagashima S."/>
            <person name="Venkiteswaran J.J."/>
            <person name="Schiff S.L."/>
            <person name="Watanabe T."/>
            <person name="Fukui M."/>
            <person name="Hanada S."/>
            <person name="Tank M."/>
            <person name="Neufeld J.D."/>
        </authorList>
    </citation>
    <scope>NUCLEOTIDE SEQUENCE</scope>
    <source>
        <strain evidence="5">L227-S17</strain>
    </source>
</reference>
<evidence type="ECO:0000313" key="6">
    <source>
        <dbReference type="Proteomes" id="UP000521676"/>
    </source>
</evidence>
<evidence type="ECO:0000256" key="3">
    <source>
        <dbReference type="SAM" id="SignalP"/>
    </source>
</evidence>
<feature type="signal peptide" evidence="3">
    <location>
        <begin position="1"/>
        <end position="26"/>
    </location>
</feature>
<evidence type="ECO:0000313" key="4">
    <source>
        <dbReference type="EMBL" id="NWJ47534.1"/>
    </source>
</evidence>
<dbReference type="EMBL" id="CP128400">
    <property type="protein sequence ID" value="WJW69445.1"/>
    <property type="molecule type" value="Genomic_DNA"/>
</dbReference>
<dbReference type="PANTHER" id="PTHR24104:SF25">
    <property type="entry name" value="PROTEIN LIN-41"/>
    <property type="match status" value="1"/>
</dbReference>
<dbReference type="InterPro" id="IPR011042">
    <property type="entry name" value="6-blade_b-propeller_TolB-like"/>
</dbReference>
<sequence length="806" mass="90738">MRKPANILIILGILFSIFTSIGTANATEDSRYFSQTDKTVSGKFLEYWDKNGGLPVFGYPITEAQMEVNPEDGQVYLTQWFERHRFELHPEKAGTPFEILTGLLGKDLKREGLSIDPDFLPAAVLYNTAQPKEQQWYFDQTKHNLRFRFLEYWMANGGLERFGYPISEEYKEVDPETGNVYIVQWFERARFEYHPENQRPYDVLLGLLGKQIKNAKPGDLNYLWKIGAAQNDLRAPGPIAVGPDGSVYVADSGTRIQKYDGDGHFLARWGTAGLLDGQFNGINSLAIDSKNNVYVLETNRVQKFSSDGTFLLKFGAVGSYDAVLDTPTQMVIDPQGNIFIIERSKYFIKKFDSNGKYLKKFGGLGTQDSNFQQYPERFKLDSQGNLFVQAGDSLQKFDKEGNALQKWQGTAFELSFPTYTDKVPFSRLTLLQITPEGYFSLYYGINNMVYVVDSNLTILKKWTPLGGISNSATDGVGNLYLSGEMVYKYDSSGNFILKWGAQNSQSSLINNWYNISADYTGNLYYPDNSSIVWLDENLRETQRVDFASLTSGQFNQSIGRFSFDNNGNIYVLLGNTESTKYLQVFDSAGHSLNKWTLGSCCGWEDGKIDQIYDFEVGGNGNFYLIDYYNYDANHNYSSTINLLRVQAFDNRGNFMAKWLVPFSYIGLNLTTDPQGNLYILSHSDADKGTDRGTITKYNGNGNVLGKWDLAAAIHAPSTASPSFSLVSDHKNSLYLTARSYDQSSGIVEGIIKLSFDGQLQAFWQVNDPKNTDQGDIFGVPYGNIVATSNGAIFVKTYTAIQKFRIR</sequence>
<organism evidence="4 6">
    <name type="scientific">Candidatus Chlorohelix allophototropha</name>
    <dbReference type="NCBI Taxonomy" id="3003348"/>
    <lineage>
        <taxon>Bacteria</taxon>
        <taxon>Bacillati</taxon>
        <taxon>Chloroflexota</taxon>
        <taxon>Chloroflexia</taxon>
        <taxon>Candidatus Chloroheliales</taxon>
        <taxon>Candidatus Chloroheliaceae</taxon>
        <taxon>Candidatus Chlorohelix</taxon>
    </lineage>
</organism>
<dbReference type="EMBL" id="JACATZ010000003">
    <property type="protein sequence ID" value="NWJ47534.1"/>
    <property type="molecule type" value="Genomic_DNA"/>
</dbReference>
<dbReference type="InterPro" id="IPR050952">
    <property type="entry name" value="TRIM-NHL_E3_ligases"/>
</dbReference>
<dbReference type="AlphaFoldDB" id="A0A8T7M613"/>
<dbReference type="Proteomes" id="UP000521676">
    <property type="component" value="Unassembled WGS sequence"/>
</dbReference>
<dbReference type="PROSITE" id="PS51125">
    <property type="entry name" value="NHL"/>
    <property type="match status" value="1"/>
</dbReference>
<protein>
    <recommendedName>
        <fullName evidence="8">6-bladed beta-propeller</fullName>
    </recommendedName>
</protein>
<feature type="repeat" description="NHL" evidence="2">
    <location>
        <begin position="276"/>
        <end position="307"/>
    </location>
</feature>
<feature type="chain" id="PRO_5035863722" description="6-bladed beta-propeller" evidence="3">
    <location>
        <begin position="27"/>
        <end position="806"/>
    </location>
</feature>
<accession>A0A8T7M613</accession>
<keyword evidence="1" id="KW-0677">Repeat</keyword>
<evidence type="ECO:0000256" key="1">
    <source>
        <dbReference type="ARBA" id="ARBA00022737"/>
    </source>
</evidence>
<dbReference type="SUPFAM" id="SSF63829">
    <property type="entry name" value="Calcium-dependent phosphotriesterase"/>
    <property type="match status" value="1"/>
</dbReference>
<reference evidence="4 6" key="1">
    <citation type="submission" date="2020-06" db="EMBL/GenBank/DDBJ databases">
        <title>Anoxygenic phototrophic Chloroflexota member uses a Type I reaction center.</title>
        <authorList>
            <person name="Tsuji J.M."/>
            <person name="Shaw N.A."/>
            <person name="Nagashima S."/>
            <person name="Venkiteswaran J."/>
            <person name="Schiff S.L."/>
            <person name="Hanada S."/>
            <person name="Tank M."/>
            <person name="Neufeld J.D."/>
        </authorList>
    </citation>
    <scope>NUCLEOTIDE SEQUENCE [LARGE SCALE GENOMIC DNA]</scope>
    <source>
        <strain evidence="4">L227-S17</strain>
    </source>
</reference>
<dbReference type="GO" id="GO:0008270">
    <property type="term" value="F:zinc ion binding"/>
    <property type="evidence" value="ECO:0007669"/>
    <property type="project" value="UniProtKB-KW"/>
</dbReference>
<keyword evidence="3" id="KW-0732">Signal</keyword>
<evidence type="ECO:0000313" key="7">
    <source>
        <dbReference type="Proteomes" id="UP001431572"/>
    </source>
</evidence>